<dbReference type="EMBL" id="FZTC01000003">
    <property type="protein sequence ID" value="SNU32657.1"/>
    <property type="molecule type" value="Genomic_DNA"/>
</dbReference>
<proteinExistence type="predicted"/>
<reference evidence="3" key="1">
    <citation type="submission" date="2017-08" db="EMBL/GenBank/DDBJ databases">
        <authorList>
            <person name="Brisse S."/>
        </authorList>
    </citation>
    <scope>NUCLEOTIDE SEQUENCE [LARGE SCALE GENOMIC DNA]</scope>
    <source>
        <strain evidence="3">06D021</strain>
    </source>
</reference>
<dbReference type="Proteomes" id="UP000220639">
    <property type="component" value="Unassembled WGS sequence"/>
</dbReference>
<organism evidence="2 3">
    <name type="scientific">Klebsiella grimontii</name>
    <dbReference type="NCBI Taxonomy" id="2058152"/>
    <lineage>
        <taxon>Bacteria</taxon>
        <taxon>Pseudomonadati</taxon>
        <taxon>Pseudomonadota</taxon>
        <taxon>Gammaproteobacteria</taxon>
        <taxon>Enterobacterales</taxon>
        <taxon>Enterobacteriaceae</taxon>
        <taxon>Klebsiella/Raoultella group</taxon>
        <taxon>Klebsiella</taxon>
    </lineage>
</organism>
<gene>
    <name evidence="2" type="ORF">KOSB73_110102</name>
</gene>
<protein>
    <submittedName>
        <fullName evidence="2">Uncharacterized protein</fullName>
    </submittedName>
</protein>
<accession>A0A285AVG9</accession>
<evidence type="ECO:0000313" key="3">
    <source>
        <dbReference type="Proteomes" id="UP000220639"/>
    </source>
</evidence>
<name>A0A285AVG9_9ENTR</name>
<evidence type="ECO:0000313" key="2">
    <source>
        <dbReference type="EMBL" id="SNU32657.1"/>
    </source>
</evidence>
<dbReference type="RefSeq" id="WP_224252418.1">
    <property type="nucleotide sequence ID" value="NZ_JBBPHZ010000015.1"/>
</dbReference>
<dbReference type="AlphaFoldDB" id="A0A285AVG9"/>
<sequence>MVKTAKRRFFATLRAVMMKKEAVEKFFAFSPCHFGITPYNAPPLTRNNGTQAAGSAGFSDEYRQRKAKLNA</sequence>
<evidence type="ECO:0000256" key="1">
    <source>
        <dbReference type="SAM" id="MobiDB-lite"/>
    </source>
</evidence>
<feature type="region of interest" description="Disordered" evidence="1">
    <location>
        <begin position="45"/>
        <end position="71"/>
    </location>
</feature>